<evidence type="ECO:0000313" key="3">
    <source>
        <dbReference type="Proteomes" id="UP001321453"/>
    </source>
</evidence>
<feature type="transmembrane region" description="Helical" evidence="1">
    <location>
        <begin position="128"/>
        <end position="149"/>
    </location>
</feature>
<keyword evidence="1" id="KW-0812">Transmembrane</keyword>
<feature type="transmembrane region" description="Helical" evidence="1">
    <location>
        <begin position="12"/>
        <end position="32"/>
    </location>
</feature>
<gene>
    <name evidence="2" type="ORF">QRT05_01525</name>
</gene>
<keyword evidence="1" id="KW-1133">Transmembrane helix</keyword>
<organism evidence="2 3">
    <name type="scientific">Cellulomonas edaphi</name>
    <dbReference type="NCBI Taxonomy" id="3053468"/>
    <lineage>
        <taxon>Bacteria</taxon>
        <taxon>Bacillati</taxon>
        <taxon>Actinomycetota</taxon>
        <taxon>Actinomycetes</taxon>
        <taxon>Micrococcales</taxon>
        <taxon>Cellulomonadaceae</taxon>
        <taxon>Cellulomonas</taxon>
    </lineage>
</organism>
<accession>A0ABT7S310</accession>
<feature type="transmembrane region" description="Helical" evidence="1">
    <location>
        <begin position="38"/>
        <end position="57"/>
    </location>
</feature>
<protein>
    <recommendedName>
        <fullName evidence="4">MFS transporter</fullName>
    </recommendedName>
</protein>
<keyword evidence="3" id="KW-1185">Reference proteome</keyword>
<evidence type="ECO:0000313" key="2">
    <source>
        <dbReference type="EMBL" id="MDM7830000.1"/>
    </source>
</evidence>
<comment type="caution">
    <text evidence="2">The sequence shown here is derived from an EMBL/GenBank/DDBJ whole genome shotgun (WGS) entry which is preliminary data.</text>
</comment>
<sequence>MVTPTRGALRFARALVVAAVVVALAAGAHVLGGGSLPAGTVTLTLGALVLALCAAVTSHRLGMLGSTALLASGQVGLHAAFSVFEDGGCTALVPSGAHAHMAGAAHSAYLATSGCGSAAAHATLLPMFGAWSMIAAHAIAVLACAAVIAGTDRALMWLVAWLGRRLAPTGVVRLPAWAELPVAAEDGSFERQTWRGVVPLRGPPAWHRPVPPAL</sequence>
<evidence type="ECO:0008006" key="4">
    <source>
        <dbReference type="Google" id="ProtNLM"/>
    </source>
</evidence>
<dbReference type="RefSeq" id="WP_289444566.1">
    <property type="nucleotide sequence ID" value="NZ_JAUCGR010000001.1"/>
</dbReference>
<name>A0ABT7S310_9CELL</name>
<dbReference type="EMBL" id="JAUCGR010000001">
    <property type="protein sequence ID" value="MDM7830000.1"/>
    <property type="molecule type" value="Genomic_DNA"/>
</dbReference>
<evidence type="ECO:0000256" key="1">
    <source>
        <dbReference type="SAM" id="Phobius"/>
    </source>
</evidence>
<dbReference type="Proteomes" id="UP001321453">
    <property type="component" value="Unassembled WGS sequence"/>
</dbReference>
<reference evidence="2 3" key="1">
    <citation type="submission" date="2023-06" db="EMBL/GenBank/DDBJ databases">
        <title>Cellulomonas sp. MW9 Whole genome sequence.</title>
        <authorList>
            <person name="Park S."/>
        </authorList>
    </citation>
    <scope>NUCLEOTIDE SEQUENCE [LARGE SCALE GENOMIC DNA]</scope>
    <source>
        <strain evidence="2 3">MW9</strain>
    </source>
</reference>
<keyword evidence="1" id="KW-0472">Membrane</keyword>
<proteinExistence type="predicted"/>